<sequence length="114" mass="12686">MATDDGTCADFNFDKPFSLHDRWPAAERAVAPIRSATVENGISEGQVVERAPYENLESPLNDKTKYDMGMSMEGQAPQARPSKRDFIHDPEAHPRLCASSRSCEGKRYIATRKG</sequence>
<accession>A0A834NQA1</accession>
<dbReference type="AlphaFoldDB" id="A0A834NQA1"/>
<evidence type="ECO:0000256" key="1">
    <source>
        <dbReference type="SAM" id="MobiDB-lite"/>
    </source>
</evidence>
<evidence type="ECO:0000313" key="2">
    <source>
        <dbReference type="EMBL" id="KAF7415578.1"/>
    </source>
</evidence>
<evidence type="ECO:0000313" key="3">
    <source>
        <dbReference type="Proteomes" id="UP000600918"/>
    </source>
</evidence>
<organism evidence="2 3">
    <name type="scientific">Vespula pensylvanica</name>
    <name type="common">Western yellow jacket</name>
    <name type="synonym">Wasp</name>
    <dbReference type="NCBI Taxonomy" id="30213"/>
    <lineage>
        <taxon>Eukaryota</taxon>
        <taxon>Metazoa</taxon>
        <taxon>Ecdysozoa</taxon>
        <taxon>Arthropoda</taxon>
        <taxon>Hexapoda</taxon>
        <taxon>Insecta</taxon>
        <taxon>Pterygota</taxon>
        <taxon>Neoptera</taxon>
        <taxon>Endopterygota</taxon>
        <taxon>Hymenoptera</taxon>
        <taxon>Apocrita</taxon>
        <taxon>Aculeata</taxon>
        <taxon>Vespoidea</taxon>
        <taxon>Vespidae</taxon>
        <taxon>Vespinae</taxon>
        <taxon>Vespula</taxon>
    </lineage>
</organism>
<name>A0A834NQA1_VESPE</name>
<keyword evidence="3" id="KW-1185">Reference proteome</keyword>
<proteinExistence type="predicted"/>
<dbReference type="Proteomes" id="UP000600918">
    <property type="component" value="Unassembled WGS sequence"/>
</dbReference>
<gene>
    <name evidence="2" type="ORF">H0235_012170</name>
</gene>
<protein>
    <submittedName>
        <fullName evidence="2">Uncharacterized protein</fullName>
    </submittedName>
</protein>
<comment type="caution">
    <text evidence="2">The sequence shown here is derived from an EMBL/GenBank/DDBJ whole genome shotgun (WGS) entry which is preliminary data.</text>
</comment>
<feature type="compositionally biased region" description="Basic and acidic residues" evidence="1">
    <location>
        <begin position="82"/>
        <end position="93"/>
    </location>
</feature>
<reference evidence="2" key="1">
    <citation type="journal article" date="2020" name="G3 (Bethesda)">
        <title>High-Quality Assemblies for Three Invasive Social Wasps from the &lt;i&gt;Vespula&lt;/i&gt; Genus.</title>
        <authorList>
            <person name="Harrop T.W.R."/>
            <person name="Guhlin J."/>
            <person name="McLaughlin G.M."/>
            <person name="Permina E."/>
            <person name="Stockwell P."/>
            <person name="Gilligan J."/>
            <person name="Le Lec M.F."/>
            <person name="Gruber M.A.M."/>
            <person name="Quinn O."/>
            <person name="Lovegrove M."/>
            <person name="Duncan E.J."/>
            <person name="Remnant E.J."/>
            <person name="Van Eeckhoven J."/>
            <person name="Graham B."/>
            <person name="Knapp R.A."/>
            <person name="Langford K.W."/>
            <person name="Kronenberg Z."/>
            <person name="Press M.O."/>
            <person name="Eacker S.M."/>
            <person name="Wilson-Rankin E.E."/>
            <person name="Purcell J."/>
            <person name="Lester P.J."/>
            <person name="Dearden P.K."/>
        </authorList>
    </citation>
    <scope>NUCLEOTIDE SEQUENCE</scope>
    <source>
        <strain evidence="2">Volc-1</strain>
    </source>
</reference>
<dbReference type="EMBL" id="JACSDY010000011">
    <property type="protein sequence ID" value="KAF7415578.1"/>
    <property type="molecule type" value="Genomic_DNA"/>
</dbReference>
<feature type="region of interest" description="Disordered" evidence="1">
    <location>
        <begin position="58"/>
        <end position="93"/>
    </location>
</feature>